<gene>
    <name evidence="4" type="primary">LOC106525468</name>
</gene>
<sequence>MMAVLASSGVWFLVMLTGTSNGYSTMKALDPYSGYDVDFSGSAGGVPPSGLTEASPGSSSTYPVNQPAPYEQPEYIQPNAQMRQAPDHHNYMHTAPVYSQYDGGSTQLKPQVPPFQDNWAVQPPSPFLHRAPFPDDPRFASNPEPPGPHMSPPGSFYPVLQPGDLTYEERTYEHGDHDSESEEKIPPQYLPMAVPALNTLPIGSPLALHALLNRFRLGYPFVDYNLVSRRRRPGKYTLSTDNFEHGQNLRHDFLGTLDGTSTYSDPFRDPRSSKYFRRPVRHRVGRTGYGIDGAMALPGPTVELV</sequence>
<dbReference type="RefSeq" id="XP_013875181.1">
    <property type="nucleotide sequence ID" value="XM_014019727.1"/>
</dbReference>
<keyword evidence="3" id="KW-1185">Reference proteome</keyword>
<protein>
    <submittedName>
        <fullName evidence="4">Trithorax group protein osa</fullName>
    </submittedName>
</protein>
<reference evidence="4" key="1">
    <citation type="submission" date="2025-08" db="UniProtKB">
        <authorList>
            <consortium name="RefSeq"/>
        </authorList>
    </citation>
    <scope>IDENTIFICATION</scope>
    <source>
        <strain evidence="4">Quisiro</strain>
        <tissue evidence="4">Liver</tissue>
    </source>
</reference>
<evidence type="ECO:0000256" key="1">
    <source>
        <dbReference type="SAM" id="MobiDB-lite"/>
    </source>
</evidence>
<dbReference type="GeneID" id="106525468"/>
<feature type="region of interest" description="Disordered" evidence="1">
    <location>
        <begin position="46"/>
        <end position="71"/>
    </location>
</feature>
<dbReference type="InParanoid" id="A0A2I4C5A2"/>
<dbReference type="AlphaFoldDB" id="A0A2I4C5A2"/>
<accession>A0A2I4C5A2</accession>
<evidence type="ECO:0000313" key="4">
    <source>
        <dbReference type="RefSeq" id="XP_013875181.1"/>
    </source>
</evidence>
<feature type="chain" id="PRO_5014169953" evidence="2">
    <location>
        <begin position="23"/>
        <end position="305"/>
    </location>
</feature>
<name>A0A2I4C5A2_AUSLI</name>
<evidence type="ECO:0000256" key="2">
    <source>
        <dbReference type="SAM" id="SignalP"/>
    </source>
</evidence>
<evidence type="ECO:0000313" key="3">
    <source>
        <dbReference type="Proteomes" id="UP000192220"/>
    </source>
</evidence>
<dbReference type="Proteomes" id="UP000192220">
    <property type="component" value="Unplaced"/>
</dbReference>
<proteinExistence type="predicted"/>
<feature type="signal peptide" evidence="2">
    <location>
        <begin position="1"/>
        <end position="22"/>
    </location>
</feature>
<dbReference type="KEGG" id="alim:106525468"/>
<dbReference type="OrthoDB" id="8877610at2759"/>
<organism evidence="3 4">
    <name type="scientific">Austrofundulus limnaeus</name>
    <name type="common">Annual killifish</name>
    <dbReference type="NCBI Taxonomy" id="52670"/>
    <lineage>
        <taxon>Eukaryota</taxon>
        <taxon>Metazoa</taxon>
        <taxon>Chordata</taxon>
        <taxon>Craniata</taxon>
        <taxon>Vertebrata</taxon>
        <taxon>Euteleostomi</taxon>
        <taxon>Actinopterygii</taxon>
        <taxon>Neopterygii</taxon>
        <taxon>Teleostei</taxon>
        <taxon>Neoteleostei</taxon>
        <taxon>Acanthomorphata</taxon>
        <taxon>Ovalentaria</taxon>
        <taxon>Atherinomorphae</taxon>
        <taxon>Cyprinodontiformes</taxon>
        <taxon>Rivulidae</taxon>
        <taxon>Austrofundulus</taxon>
    </lineage>
</organism>
<keyword evidence="2" id="KW-0732">Signal</keyword>
<feature type="compositionally biased region" description="Polar residues" evidence="1">
    <location>
        <begin position="55"/>
        <end position="64"/>
    </location>
</feature>
<feature type="region of interest" description="Disordered" evidence="1">
    <location>
        <begin position="123"/>
        <end position="161"/>
    </location>
</feature>